<evidence type="ECO:0000313" key="3">
    <source>
        <dbReference type="EMBL" id="OMD50328.1"/>
    </source>
</evidence>
<evidence type="ECO:0000259" key="2">
    <source>
        <dbReference type="Pfam" id="PF16472"/>
    </source>
</evidence>
<sequence length="676" mass="77199">MSTWMYEMKKMFLLQKGLLFIILYFVLSAAVMLVLDKPESPDMEMNASLYSPYLKQVQGPYTEETEQFFTEEAARISDAKVALQKATDDYYDGKMGKAAFLSTSGPLEALLQNEKGFQLIYEQYTYVREHPVNRYFLYTNGWNGLLAHDSLDLLWVLLLLLLVTPVFCFEYESRMDALLLTVRKGTRYHAVCKIGLALSTVAVLCLLSTGLQYIFYQIQYGLGNGGYPLQSLSYFATSTRDCTLFEAFLWVTAGKLFGSLCFATLILLVSVCLKKYAVALFSCTAVILLPYYGLSLESTKYFLPGSLGFLVSTGYLRGTEYERNPLNNQLDVVFREVSLAVWSVVFAVTLILCLGVLVVILKRRTNMWSTGKRKRGIRAASLMLTLCMALSALAGCSSRDNTGTRVIFNYSSKQSYENEHYRFFVDETDLKNIRIVFEDKQTGEKHNFIRNPMPSLTRVENALFGKGTHVYYIKYDSDKAGFRENVNRFSVIEVDTTTFRERVVFEKKLSMNKSPLLGLAKANAQDVNFFKSMSAFFLDEHSLYFIGQDEIRRVNRLTGDMQVVLRAPVMRSVAFDGRMIYYVDGKSQVVQHDTKTDSETVVPDLITQAFVLTDTELLFLNRKDQQKLYALDLRDSDLHKLTDMPVLSFYCEGQSIFYVNKEDQKQYRLDRSETGS</sequence>
<dbReference type="Proteomes" id="UP000187412">
    <property type="component" value="Unassembled WGS sequence"/>
</dbReference>
<keyword evidence="1" id="KW-0472">Membrane</keyword>
<feature type="transmembrane region" description="Helical" evidence="1">
    <location>
        <begin position="247"/>
        <end position="269"/>
    </location>
</feature>
<dbReference type="InterPro" id="IPR032485">
    <property type="entry name" value="LRP1-like_beta_prop"/>
</dbReference>
<feature type="transmembrane region" description="Helical" evidence="1">
    <location>
        <begin position="276"/>
        <end position="294"/>
    </location>
</feature>
<feature type="transmembrane region" description="Helical" evidence="1">
    <location>
        <begin position="339"/>
        <end position="361"/>
    </location>
</feature>
<evidence type="ECO:0000313" key="4">
    <source>
        <dbReference type="Proteomes" id="UP000187412"/>
    </source>
</evidence>
<feature type="transmembrane region" description="Helical" evidence="1">
    <location>
        <begin position="12"/>
        <end position="35"/>
    </location>
</feature>
<reference evidence="3 4" key="1">
    <citation type="submission" date="2016-10" db="EMBL/GenBank/DDBJ databases">
        <title>Paenibacillus species isolates.</title>
        <authorList>
            <person name="Beno S.M."/>
        </authorList>
    </citation>
    <scope>NUCLEOTIDE SEQUENCE [LARGE SCALE GENOMIC DNA]</scope>
    <source>
        <strain evidence="3 4">FSL H7-0744</strain>
    </source>
</reference>
<feature type="transmembrane region" description="Helical" evidence="1">
    <location>
        <begin position="190"/>
        <end position="215"/>
    </location>
</feature>
<dbReference type="Pfam" id="PF16472">
    <property type="entry name" value="DUF5050"/>
    <property type="match status" value="1"/>
</dbReference>
<dbReference type="EMBL" id="MPTB01000007">
    <property type="protein sequence ID" value="OMD50328.1"/>
    <property type="molecule type" value="Genomic_DNA"/>
</dbReference>
<organism evidence="3 4">
    <name type="scientific">Paenibacillus borealis</name>
    <dbReference type="NCBI Taxonomy" id="160799"/>
    <lineage>
        <taxon>Bacteria</taxon>
        <taxon>Bacillati</taxon>
        <taxon>Bacillota</taxon>
        <taxon>Bacilli</taxon>
        <taxon>Bacillales</taxon>
        <taxon>Paenibacillaceae</taxon>
        <taxon>Paenibacillus</taxon>
    </lineage>
</organism>
<name>A0ABX3HJT8_PAEBO</name>
<accession>A0ABX3HJT8</accession>
<comment type="caution">
    <text evidence="3">The sequence shown here is derived from an EMBL/GenBank/DDBJ whole genome shotgun (WGS) entry which is preliminary data.</text>
</comment>
<proteinExistence type="predicted"/>
<dbReference type="RefSeq" id="WP_076109958.1">
    <property type="nucleotide sequence ID" value="NZ_MPTB01000007.1"/>
</dbReference>
<evidence type="ECO:0000256" key="1">
    <source>
        <dbReference type="SAM" id="Phobius"/>
    </source>
</evidence>
<feature type="transmembrane region" description="Helical" evidence="1">
    <location>
        <begin position="153"/>
        <end position="169"/>
    </location>
</feature>
<keyword evidence="1" id="KW-0812">Transmembrane</keyword>
<keyword evidence="4" id="KW-1185">Reference proteome</keyword>
<protein>
    <submittedName>
        <fullName evidence="3">ABC transporter permease</fullName>
    </submittedName>
</protein>
<feature type="domain" description="Prolow-density lipoprotein receptor-related protein 1-like beta-propeller" evidence="2">
    <location>
        <begin position="533"/>
        <end position="667"/>
    </location>
</feature>
<keyword evidence="1" id="KW-1133">Transmembrane helix</keyword>
<feature type="transmembrane region" description="Helical" evidence="1">
    <location>
        <begin position="377"/>
        <end position="395"/>
    </location>
</feature>
<gene>
    <name evidence="3" type="ORF">BSK56_07275</name>
</gene>